<reference evidence="2 3" key="1">
    <citation type="submission" date="2020-11" db="EMBL/GenBank/DDBJ databases">
        <title>Corynebacterium sp. ZJ-599.</title>
        <authorList>
            <person name="Zhou J."/>
        </authorList>
    </citation>
    <scope>NUCLEOTIDE SEQUENCE [LARGE SCALE GENOMIC DNA]</scope>
    <source>
        <strain evidence="2 3">ZJ-599</strain>
    </source>
</reference>
<proteinExistence type="predicted"/>
<protein>
    <submittedName>
        <fullName evidence="2">DMT family transporter</fullName>
    </submittedName>
</protein>
<dbReference type="KEGG" id="cliz:G7Y31_00870"/>
<feature type="transmembrane region" description="Helical" evidence="1">
    <location>
        <begin position="100"/>
        <end position="119"/>
    </location>
</feature>
<feature type="transmembrane region" description="Helical" evidence="1">
    <location>
        <begin position="158"/>
        <end position="179"/>
    </location>
</feature>
<dbReference type="AlphaFoldDB" id="A0A7T0KEG8"/>
<keyword evidence="1" id="KW-0472">Membrane</keyword>
<feature type="transmembrane region" description="Helical" evidence="1">
    <location>
        <begin position="254"/>
        <end position="271"/>
    </location>
</feature>
<evidence type="ECO:0000256" key="1">
    <source>
        <dbReference type="SAM" id="Phobius"/>
    </source>
</evidence>
<feature type="transmembrane region" description="Helical" evidence="1">
    <location>
        <begin position="6"/>
        <end position="25"/>
    </location>
</feature>
<evidence type="ECO:0000313" key="3">
    <source>
        <dbReference type="Proteomes" id="UP000594681"/>
    </source>
</evidence>
<organism evidence="2 3">
    <name type="scientific">Corynebacterium lizhenjunii</name>
    <dbReference type="NCBI Taxonomy" id="2709394"/>
    <lineage>
        <taxon>Bacteria</taxon>
        <taxon>Bacillati</taxon>
        <taxon>Actinomycetota</taxon>
        <taxon>Actinomycetes</taxon>
        <taxon>Mycobacteriales</taxon>
        <taxon>Corynebacteriaceae</taxon>
        <taxon>Corynebacterium</taxon>
    </lineage>
</organism>
<feature type="transmembrane region" description="Helical" evidence="1">
    <location>
        <begin position="221"/>
        <end position="242"/>
    </location>
</feature>
<evidence type="ECO:0000313" key="2">
    <source>
        <dbReference type="EMBL" id="QPK79313.1"/>
    </source>
</evidence>
<keyword evidence="1" id="KW-0812">Transmembrane</keyword>
<accession>A0A7T0KEG8</accession>
<dbReference type="NCBIfam" id="NF038012">
    <property type="entry name" value="DMT_1"/>
    <property type="match status" value="1"/>
</dbReference>
<name>A0A7T0KEG8_9CORY</name>
<feature type="transmembrane region" description="Helical" evidence="1">
    <location>
        <begin position="131"/>
        <end position="151"/>
    </location>
</feature>
<dbReference type="PANTHER" id="PTHR40761">
    <property type="entry name" value="CONSERVED INTEGRAL MEMBRANE ALANINE VALINE AND LEUCINE RICH PROTEIN-RELATED"/>
    <property type="match status" value="1"/>
</dbReference>
<feature type="transmembrane region" description="Helical" evidence="1">
    <location>
        <begin position="46"/>
        <end position="65"/>
    </location>
</feature>
<dbReference type="EMBL" id="CP064954">
    <property type="protein sequence ID" value="QPK79313.1"/>
    <property type="molecule type" value="Genomic_DNA"/>
</dbReference>
<feature type="transmembrane region" description="Helical" evidence="1">
    <location>
        <begin position="71"/>
        <end position="88"/>
    </location>
</feature>
<dbReference type="Proteomes" id="UP000594681">
    <property type="component" value="Chromosome"/>
</dbReference>
<dbReference type="PANTHER" id="PTHR40761:SF1">
    <property type="entry name" value="CONSERVED INTEGRAL MEMBRANE ALANINE VALINE AND LEUCINE RICH PROTEIN-RELATED"/>
    <property type="match status" value="1"/>
</dbReference>
<sequence length="285" mass="30051">MLGNVIAVLCALASALVVAWGTVVRHRIALRARGNVMRTAMRNPRWWVGTAAAVVAYALQLAALAFGTLLVVQPILVLSLMFTLPLAARYAGRRMPFHEVWWSVVLTVAVAVLVVYGRPTPAESADAPNHWPSALLLGAVALLALGGAGWYFRQQRALALGTACGMIYGYVALLAKAVVDAAVADSLWSVAGNWKLWLLITLAAAGTVVQQYSFHAGPLEHSLPAMTIVEPVVAFGLGYWVLGEQFQVSSAAGWALMAAALVAMAVATVVLSRSPVPASTAVRTA</sequence>
<gene>
    <name evidence="2" type="ORF">G7Y31_00870</name>
</gene>
<keyword evidence="1" id="KW-1133">Transmembrane helix</keyword>
<dbReference type="RefSeq" id="WP_165010850.1">
    <property type="nucleotide sequence ID" value="NZ_CP064954.1"/>
</dbReference>
<keyword evidence="3" id="KW-1185">Reference proteome</keyword>